<organism evidence="1 2">
    <name type="scientific">bacterium (Candidatus Gribaldobacteria) CG_4_10_14_0_8_um_filter_33_9</name>
    <dbReference type="NCBI Taxonomy" id="2014266"/>
    <lineage>
        <taxon>Bacteria</taxon>
        <taxon>Candidatus Gribaldobacteria</taxon>
    </lineage>
</organism>
<comment type="caution">
    <text evidence="1">The sequence shown here is derived from an EMBL/GenBank/DDBJ whole genome shotgun (WGS) entry which is preliminary data.</text>
</comment>
<reference evidence="2" key="1">
    <citation type="submission" date="2017-09" db="EMBL/GenBank/DDBJ databases">
        <title>Depth-based differentiation of microbial function through sediment-hosted aquifers and enrichment of novel symbionts in the deep terrestrial subsurface.</title>
        <authorList>
            <person name="Probst A.J."/>
            <person name="Ladd B."/>
            <person name="Jarett J.K."/>
            <person name="Geller-Mcgrath D.E."/>
            <person name="Sieber C.M.K."/>
            <person name="Emerson J.B."/>
            <person name="Anantharaman K."/>
            <person name="Thomas B.C."/>
            <person name="Malmstrom R."/>
            <person name="Stieglmeier M."/>
            <person name="Klingl A."/>
            <person name="Woyke T."/>
            <person name="Ryan C.M."/>
            <person name="Banfield J.F."/>
        </authorList>
    </citation>
    <scope>NUCLEOTIDE SEQUENCE [LARGE SCALE GENOMIC DNA]</scope>
</reference>
<dbReference type="PANTHER" id="PTHR11669">
    <property type="entry name" value="REPLICATION FACTOR C / DNA POLYMERASE III GAMMA-TAU SUBUNIT"/>
    <property type="match status" value="1"/>
</dbReference>
<dbReference type="InterPro" id="IPR027417">
    <property type="entry name" value="P-loop_NTPase"/>
</dbReference>
<proteinExistence type="predicted"/>
<dbReference type="InterPro" id="IPR050238">
    <property type="entry name" value="DNA_Rep/Repair_Clamp_Loader"/>
</dbReference>
<protein>
    <recommendedName>
        <fullName evidence="3">DNA polymerase III subunit delta</fullName>
    </recommendedName>
</protein>
<dbReference type="Gene3D" id="3.40.50.300">
    <property type="entry name" value="P-loop containing nucleotide triphosphate hydrolases"/>
    <property type="match status" value="1"/>
</dbReference>
<dbReference type="EMBL" id="PFMI01000003">
    <property type="protein sequence ID" value="PIZ01255.1"/>
    <property type="molecule type" value="Genomic_DNA"/>
</dbReference>
<dbReference type="AlphaFoldDB" id="A0A2M7RP61"/>
<dbReference type="Proteomes" id="UP000229371">
    <property type="component" value="Unassembled WGS sequence"/>
</dbReference>
<evidence type="ECO:0000313" key="1">
    <source>
        <dbReference type="EMBL" id="PIZ01255.1"/>
    </source>
</evidence>
<evidence type="ECO:0000313" key="2">
    <source>
        <dbReference type="Proteomes" id="UP000229371"/>
    </source>
</evidence>
<evidence type="ECO:0008006" key="3">
    <source>
        <dbReference type="Google" id="ProtNLM"/>
    </source>
</evidence>
<gene>
    <name evidence="1" type="ORF">COY61_00055</name>
</gene>
<sequence>MSIIGHKIQWRVLQKMSQEKRVPHAMIFFGQDSLGKKRVALEFIKFLNCQDKDSSQNCLFCKLIEKNQHPDFSLIVPKEPACEIHISQIRDLQKNLNLRPQMSSFKSVIIDDAETLNWQAQNCLLKTLEEPSAGSLLILITSKIEKLFETIRSRCQILKFYPVSFKDVVESQNEILKNEKFNPELEKIFLFSRGEPGKIINFLKTPQKFSLLFENFQQTKKLLASNLFERFCFSQNFFKKEISPEEMCSFLDAFEGYLRLVFLKKIGIKNKIYNLLNLQIAENYSITEIKKAIELIEDLKNLILTTNLNLKLAFENFLIHILPRSH</sequence>
<dbReference type="Pfam" id="PF13177">
    <property type="entry name" value="DNA_pol3_delta2"/>
    <property type="match status" value="1"/>
</dbReference>
<dbReference type="GO" id="GO:0006261">
    <property type="term" value="P:DNA-templated DNA replication"/>
    <property type="evidence" value="ECO:0007669"/>
    <property type="project" value="TreeGrafter"/>
</dbReference>
<dbReference type="SUPFAM" id="SSF52540">
    <property type="entry name" value="P-loop containing nucleoside triphosphate hydrolases"/>
    <property type="match status" value="1"/>
</dbReference>
<accession>A0A2M7RP61</accession>
<name>A0A2M7RP61_9BACT</name>
<dbReference type="PANTHER" id="PTHR11669:SF8">
    <property type="entry name" value="DNA POLYMERASE III SUBUNIT DELTA"/>
    <property type="match status" value="1"/>
</dbReference>